<proteinExistence type="predicted"/>
<evidence type="ECO:0000313" key="1">
    <source>
        <dbReference type="EMBL" id="XBS70214.1"/>
    </source>
</evidence>
<gene>
    <name evidence="1" type="ORF">ABK905_02730</name>
</gene>
<dbReference type="AlphaFoldDB" id="A0AAU7QB30"/>
<sequence>MPPAATNPNRTFSDDRTAGAICQKAADPIDNATVDADTLFKQQNEDIAGKFGVVDILMIAPAFEKFALEEIEFLRSAAIYRISAAFSEFDSLRFQIAFRVIPRQAYTISLAPNVDLFKASRGGEERIYALQNNDQLYELIRVDYDEESYYPLMAEWVKASPIGEHKLYIYDEGTRYLLKSAEEPLEQLVGKLMQKHRADLLSHLHERGYEETTWEKAQRFLLSLIPFYDCINGIIDKKFTAPASCALDIMLLLPLAGQGLGVASRFAQQGVGGGGYSPTVPRWVR</sequence>
<dbReference type="EMBL" id="CP157947">
    <property type="protein sequence ID" value="XBS70214.1"/>
    <property type="molecule type" value="Genomic_DNA"/>
</dbReference>
<protein>
    <submittedName>
        <fullName evidence="1">Uncharacterized protein</fullName>
    </submittedName>
</protein>
<organism evidence="1">
    <name type="scientific">Acerihabitans sp. KWT182</name>
    <dbReference type="NCBI Taxonomy" id="3157919"/>
    <lineage>
        <taxon>Bacteria</taxon>
        <taxon>Pseudomonadati</taxon>
        <taxon>Pseudomonadota</taxon>
        <taxon>Gammaproteobacteria</taxon>
        <taxon>Enterobacterales</taxon>
        <taxon>Pectobacteriaceae</taxon>
        <taxon>Acerihabitans</taxon>
    </lineage>
</organism>
<accession>A0AAU7QB30</accession>
<reference evidence="1" key="1">
    <citation type="submission" date="2024-06" db="EMBL/GenBank/DDBJ databases">
        <authorList>
            <person name="Coelho C."/>
            <person name="Bento M."/>
            <person name="Garcia E."/>
            <person name="Camelo A."/>
            <person name="Brandao I."/>
            <person name="Espirito Santo C."/>
            <person name="Trovao J."/>
            <person name="Verissimo A."/>
            <person name="Costa J."/>
            <person name="Tiago I."/>
        </authorList>
    </citation>
    <scope>NUCLEOTIDE SEQUENCE</scope>
    <source>
        <strain evidence="1">KWT182</strain>
    </source>
</reference>
<name>A0AAU7QB30_9GAMM</name>